<dbReference type="Proteomes" id="UP000298061">
    <property type="component" value="Unassembled WGS sequence"/>
</dbReference>
<reference evidence="1 2" key="1">
    <citation type="submission" date="2019-02" db="EMBL/GenBank/DDBJ databases">
        <title>Genome sequencing of the rare red list fungi Hericium alpestre (H. flagellum).</title>
        <authorList>
            <person name="Buettner E."/>
            <person name="Kellner H."/>
        </authorList>
    </citation>
    <scope>NUCLEOTIDE SEQUENCE [LARGE SCALE GENOMIC DNA]</scope>
    <source>
        <strain evidence="1 2">DSM 108284</strain>
    </source>
</reference>
<dbReference type="OrthoDB" id="78198at2759"/>
<evidence type="ECO:0000313" key="1">
    <source>
        <dbReference type="EMBL" id="TFY77462.1"/>
    </source>
</evidence>
<keyword evidence="2" id="KW-1185">Reference proteome</keyword>
<organism evidence="1 2">
    <name type="scientific">Hericium alpestre</name>
    <dbReference type="NCBI Taxonomy" id="135208"/>
    <lineage>
        <taxon>Eukaryota</taxon>
        <taxon>Fungi</taxon>
        <taxon>Dikarya</taxon>
        <taxon>Basidiomycota</taxon>
        <taxon>Agaricomycotina</taxon>
        <taxon>Agaricomycetes</taxon>
        <taxon>Russulales</taxon>
        <taxon>Hericiaceae</taxon>
        <taxon>Hericium</taxon>
    </lineage>
</organism>
<dbReference type="AlphaFoldDB" id="A0A4Y9ZRP9"/>
<name>A0A4Y9ZRP9_9AGAM</name>
<protein>
    <submittedName>
        <fullName evidence="1">Uncharacterized protein</fullName>
    </submittedName>
</protein>
<gene>
    <name evidence="1" type="ORF">EWM64_g6551</name>
</gene>
<comment type="caution">
    <text evidence="1">The sequence shown here is derived from an EMBL/GenBank/DDBJ whole genome shotgun (WGS) entry which is preliminary data.</text>
</comment>
<evidence type="ECO:0000313" key="2">
    <source>
        <dbReference type="Proteomes" id="UP000298061"/>
    </source>
</evidence>
<dbReference type="EMBL" id="SFCI01000909">
    <property type="protein sequence ID" value="TFY77462.1"/>
    <property type="molecule type" value="Genomic_DNA"/>
</dbReference>
<dbReference type="PANTHER" id="PTHR48471">
    <property type="entry name" value="DDE TNP4 DOMAIN-CONTAINING PROTEIN"/>
    <property type="match status" value="1"/>
</dbReference>
<dbReference type="PANTHER" id="PTHR48471:SF1">
    <property type="entry name" value="DDE TNP4 DOMAIN-CONTAINING PROTEIN"/>
    <property type="match status" value="1"/>
</dbReference>
<proteinExistence type="predicted"/>
<sequence length="109" mass="12175">MPATSLQLIFALIPTTVSRYINFALQILLQVLRQMPEAAIVWPDALQIVENNTLIVARHPLLTGAFGSCDGLRLPVETSTTQTSRTRPSMVGHMIIRSTQYCVFRHVVQ</sequence>
<accession>A0A4Y9ZRP9</accession>